<dbReference type="RefSeq" id="WP_213555034.1">
    <property type="nucleotide sequence ID" value="NZ_JBHXAJ010000009.1"/>
</dbReference>
<gene>
    <name evidence="1" type="ORF">KHQ06_21180</name>
</gene>
<reference evidence="1 2" key="1">
    <citation type="submission" date="2021-04" db="EMBL/GenBank/DDBJ databases">
        <title>Nocardia tengchongensis.</title>
        <authorList>
            <person name="Zhuang k."/>
            <person name="Ran Y."/>
            <person name="Li W."/>
        </authorList>
    </citation>
    <scope>NUCLEOTIDE SEQUENCE [LARGE SCALE GENOMIC DNA]</scope>
    <source>
        <strain evidence="1 2">CFH S0057</strain>
    </source>
</reference>
<sequence>MTVVVVPSVHRPIALLPCRQITLSFQAEQTRLRDTAERLAQLCHRRWLGRSDFDMFPPLHRWGTVPSLPLPQGLPTPHSLISAAARGAHLAASTPVEFLAAAIMLSTGCPAAATTDHLARTPGPSRTAQLLSLSILAMDEDDAALAVDLAATAIAVSGGRIAQRHEDWIPLDDQLPEHTGTHGSVAGSVPAA</sequence>
<keyword evidence="2" id="KW-1185">Reference proteome</keyword>
<dbReference type="Proteomes" id="UP000683310">
    <property type="component" value="Chromosome"/>
</dbReference>
<evidence type="ECO:0000313" key="1">
    <source>
        <dbReference type="EMBL" id="QVI18998.1"/>
    </source>
</evidence>
<accession>A0ABX8CJF8</accession>
<evidence type="ECO:0000313" key="2">
    <source>
        <dbReference type="Proteomes" id="UP000683310"/>
    </source>
</evidence>
<dbReference type="EMBL" id="CP074371">
    <property type="protein sequence ID" value="QVI18998.1"/>
    <property type="molecule type" value="Genomic_DNA"/>
</dbReference>
<protein>
    <submittedName>
        <fullName evidence="1">Uncharacterized protein</fullName>
    </submittedName>
</protein>
<proteinExistence type="predicted"/>
<name>A0ABX8CJF8_9NOCA</name>
<organism evidence="1 2">
    <name type="scientific">Nocardia tengchongensis</name>
    <dbReference type="NCBI Taxonomy" id="2055889"/>
    <lineage>
        <taxon>Bacteria</taxon>
        <taxon>Bacillati</taxon>
        <taxon>Actinomycetota</taxon>
        <taxon>Actinomycetes</taxon>
        <taxon>Mycobacteriales</taxon>
        <taxon>Nocardiaceae</taxon>
        <taxon>Nocardia</taxon>
    </lineage>
</organism>